<dbReference type="Pfam" id="PF09368">
    <property type="entry name" value="Sas10"/>
    <property type="match status" value="1"/>
</dbReference>
<reference evidence="6" key="1">
    <citation type="submission" date="2016-01" db="EMBL/GenBank/DDBJ databases">
        <title>Reference transcriptome for the parasite Schistocephalus solidus: insights into the molecular evolution of parasitism.</title>
        <authorList>
            <person name="Hebert F.O."/>
            <person name="Grambauer S."/>
            <person name="Barber I."/>
            <person name="Landry C.R."/>
            <person name="Aubin-Horth N."/>
        </authorList>
    </citation>
    <scope>NUCLEOTIDE SEQUENCE</scope>
</reference>
<evidence type="ECO:0000256" key="2">
    <source>
        <dbReference type="ARBA" id="ARBA00010979"/>
    </source>
</evidence>
<dbReference type="EMBL" id="GEEE01016873">
    <property type="protein sequence ID" value="JAP46352.1"/>
    <property type="molecule type" value="Transcribed_RNA"/>
</dbReference>
<dbReference type="PANTHER" id="PTHR13237">
    <property type="entry name" value="SOMETHING ABOUT SILENCING PROTEIN 10-RELATED"/>
    <property type="match status" value="1"/>
</dbReference>
<accession>A0A0X3PE06</accession>
<feature type="region of interest" description="Disordered" evidence="4">
    <location>
        <begin position="321"/>
        <end position="340"/>
    </location>
</feature>
<proteinExistence type="inferred from homology"/>
<sequence>MAPVQSQGKYYGGDKYDEDDEESIKLLLKDCHQRQSKLFSVSALTSSHAAFFLHPLTKGELLYSSGQSRLHLHLRETEFLAQSSVDRSLTSPTDTTLDFVTFKMKVPESAKIPQFPSSLEREVSAFRSHGLPLLVWPRTRDKATLQKYLDDNYPDCARWFSELDRTSAWLEEKWIPLSAYLGLELPPEYPTSLQTRCLRGLSEDCVAVKLIITRTTWCTSYVNLLKSYLMHRRLATPGFHRNPIHHQLAILCNERLRELPNDSGFFNVVGNRLLQLGHAAEANGKSVELKIDDMAKTIEDSQKRAHFLSVLLPVNDLKDVLSSKKPSRRPTSNTSQVPGKAALMAALDSSSDNEAHRDEEGADSQSEGSNDSDSGLTEEAAEQVPKLKPTTQFPNRPVTKEIMENRGILKYRHKRERNPRVHLRYKFRKAQIRYRSRVPEVRKEDTPYAGELRGIRVNLIKSHKFKKHK</sequence>
<name>A0A0X3PE06_SCHSO</name>
<evidence type="ECO:0000256" key="4">
    <source>
        <dbReference type="SAM" id="MobiDB-lite"/>
    </source>
</evidence>
<evidence type="ECO:0000256" key="3">
    <source>
        <dbReference type="ARBA" id="ARBA00023242"/>
    </source>
</evidence>
<protein>
    <submittedName>
        <fullName evidence="6">Something about silencing protein 10</fullName>
    </submittedName>
</protein>
<comment type="similarity">
    <text evidence="2">Belongs to the SAS10 family.</text>
</comment>
<dbReference type="PANTHER" id="PTHR13237:SF8">
    <property type="entry name" value="SOMETHING ABOUT SILENCING PROTEIN 10"/>
    <property type="match status" value="1"/>
</dbReference>
<feature type="compositionally biased region" description="Polar residues" evidence="4">
    <location>
        <begin position="363"/>
        <end position="375"/>
    </location>
</feature>
<evidence type="ECO:0000256" key="1">
    <source>
        <dbReference type="ARBA" id="ARBA00004123"/>
    </source>
</evidence>
<evidence type="ECO:0000259" key="5">
    <source>
        <dbReference type="Pfam" id="PF09368"/>
    </source>
</evidence>
<feature type="domain" description="Sas10 C-terminal" evidence="5">
    <location>
        <begin position="395"/>
        <end position="465"/>
    </location>
</feature>
<feature type="region of interest" description="Disordered" evidence="4">
    <location>
        <begin position="348"/>
        <end position="396"/>
    </location>
</feature>
<comment type="subcellular location">
    <subcellularLocation>
        <location evidence="1">Nucleus</location>
    </subcellularLocation>
</comment>
<gene>
    <name evidence="6" type="primary">SAS10</name>
    <name evidence="6" type="ORF">TR121689</name>
</gene>
<evidence type="ECO:0000313" key="6">
    <source>
        <dbReference type="EMBL" id="JAP46352.1"/>
    </source>
</evidence>
<organism evidence="6">
    <name type="scientific">Schistocephalus solidus</name>
    <name type="common">Tapeworm</name>
    <dbReference type="NCBI Taxonomy" id="70667"/>
    <lineage>
        <taxon>Eukaryota</taxon>
        <taxon>Metazoa</taxon>
        <taxon>Spiralia</taxon>
        <taxon>Lophotrochozoa</taxon>
        <taxon>Platyhelminthes</taxon>
        <taxon>Cestoda</taxon>
        <taxon>Eucestoda</taxon>
        <taxon>Diphyllobothriidea</taxon>
        <taxon>Diphyllobothriidae</taxon>
        <taxon>Schistocephalus</taxon>
    </lineage>
</organism>
<dbReference type="InterPro" id="IPR018972">
    <property type="entry name" value="Sas10_C_dom"/>
</dbReference>
<dbReference type="GO" id="GO:0032040">
    <property type="term" value="C:small-subunit processome"/>
    <property type="evidence" value="ECO:0007669"/>
    <property type="project" value="TreeGrafter"/>
</dbReference>
<dbReference type="AlphaFoldDB" id="A0A0X3PE06"/>
<keyword evidence="3" id="KW-0539">Nucleus</keyword>
<dbReference type="GO" id="GO:0000462">
    <property type="term" value="P:maturation of SSU-rRNA from tricistronic rRNA transcript (SSU-rRNA, 5.8S rRNA, LSU-rRNA)"/>
    <property type="evidence" value="ECO:0007669"/>
    <property type="project" value="TreeGrafter"/>
</dbReference>